<keyword evidence="2" id="KW-0732">Signal</keyword>
<dbReference type="RefSeq" id="XP_004185959.1">
    <property type="nucleotide sequence ID" value="XM_004185911.1"/>
</dbReference>
<sequence length="509" mass="59390">MKTKNEVIMKWFTPIKRNNSIKQKLLMFFFVLFVCAFSQCTKQLCTPHQAFGEMRKAKITKVDAQKLFSKISEYLGAYVFYDIIKSPPQPSGHPDYHKPFDVEAEITIINNFILNSGDSFPILDLFVKIHKLVASPKDLHLGINFYPNVTNHKLGDYLVINPCTFSIKNNQVFVKVPKTIGGLSPDYYFDDNFIHFLKSRENVELIEINNENAIQFIKNYADKYYKMKNVNSAVTLLKNSFTLSAYSIFAFKEEDLNFTFKFKDESMKNFTSVFFDTKKKALKFEKFTTAYNKLQNNNLKQNNLPHNDLLMSSNFINNEDFTDYINLNGNIKKESPSDLFIYSIPKVLSCGQRNVNNQKMYFLVINSFYTPNQSEYIETFDKCKKLFDESTDPIVIILQRNPGGFVDLESYLQDSLAPYRLSKVHVASRIDDSTEKAIRNGIGSSFLNPKTRERRVPQQREPYEGDLGTWYDDPIEDWFNESQFMRTQKSIFEKKYEQKSTMTNVRDQK</sequence>
<dbReference type="PANTHER" id="PTHR37049">
    <property type="entry name" value="PEPTIDASE S41 FAMILY PROTEIN"/>
    <property type="match status" value="1"/>
</dbReference>
<name>L7FKJ9_ENTIV</name>
<dbReference type="Proteomes" id="UP000014680">
    <property type="component" value="Unassembled WGS sequence"/>
</dbReference>
<evidence type="ECO:0008006" key="5">
    <source>
        <dbReference type="Google" id="ProtNLM"/>
    </source>
</evidence>
<dbReference type="EMBL" id="KB206947">
    <property type="protein sequence ID" value="ELP86613.1"/>
    <property type="molecule type" value="Genomic_DNA"/>
</dbReference>
<reference evidence="3 4" key="1">
    <citation type="submission" date="2012-10" db="EMBL/GenBank/DDBJ databases">
        <authorList>
            <person name="Zafar N."/>
            <person name="Inman J."/>
            <person name="Hall N."/>
            <person name="Lorenzi H."/>
            <person name="Caler E."/>
        </authorList>
    </citation>
    <scope>NUCLEOTIDE SEQUENCE [LARGE SCALE GENOMIC DNA]</scope>
    <source>
        <strain evidence="3 4">IP1</strain>
    </source>
</reference>
<dbReference type="KEGG" id="eiv:EIN_290210"/>
<gene>
    <name evidence="3" type="ORF">EIN_290210</name>
</gene>
<feature type="region of interest" description="Disordered" evidence="1">
    <location>
        <begin position="441"/>
        <end position="466"/>
    </location>
</feature>
<protein>
    <recommendedName>
        <fullName evidence="5">Tail specific protease domain-containing protein</fullName>
    </recommendedName>
</protein>
<evidence type="ECO:0000256" key="1">
    <source>
        <dbReference type="SAM" id="MobiDB-lite"/>
    </source>
</evidence>
<dbReference type="InterPro" id="IPR052766">
    <property type="entry name" value="S41A_metabolite_peptidase"/>
</dbReference>
<feature type="signal peptide" evidence="2">
    <location>
        <begin position="1"/>
        <end position="36"/>
    </location>
</feature>
<proteinExistence type="predicted"/>
<dbReference type="GeneID" id="14885595"/>
<organism evidence="3 4">
    <name type="scientific">Entamoeba invadens IP1</name>
    <dbReference type="NCBI Taxonomy" id="370355"/>
    <lineage>
        <taxon>Eukaryota</taxon>
        <taxon>Amoebozoa</taxon>
        <taxon>Evosea</taxon>
        <taxon>Archamoebae</taxon>
        <taxon>Mastigamoebida</taxon>
        <taxon>Entamoebidae</taxon>
        <taxon>Entamoeba</taxon>
    </lineage>
</organism>
<evidence type="ECO:0000313" key="4">
    <source>
        <dbReference type="Proteomes" id="UP000014680"/>
    </source>
</evidence>
<dbReference type="PANTHER" id="PTHR37049:SF4">
    <property type="entry name" value="RHODANESE DOMAIN-CONTAINING PROTEIN"/>
    <property type="match status" value="1"/>
</dbReference>
<dbReference type="OrthoDB" id="27214at2759"/>
<feature type="non-terminal residue" evidence="3">
    <location>
        <position position="1"/>
    </location>
</feature>
<keyword evidence="4" id="KW-1185">Reference proteome</keyword>
<evidence type="ECO:0000256" key="2">
    <source>
        <dbReference type="SAM" id="SignalP"/>
    </source>
</evidence>
<accession>L7FKJ9</accession>
<dbReference type="VEuPathDB" id="AmoebaDB:EIN_290210"/>
<dbReference type="AlphaFoldDB" id="L7FKJ9"/>
<feature type="chain" id="PRO_5003973698" description="Tail specific protease domain-containing protein" evidence="2">
    <location>
        <begin position="37"/>
        <end position="509"/>
    </location>
</feature>
<feature type="compositionally biased region" description="Basic and acidic residues" evidence="1">
    <location>
        <begin position="450"/>
        <end position="463"/>
    </location>
</feature>
<evidence type="ECO:0000313" key="3">
    <source>
        <dbReference type="EMBL" id="ELP86613.1"/>
    </source>
</evidence>